<keyword evidence="2" id="KW-0812">Transmembrane</keyword>
<reference evidence="3 4" key="1">
    <citation type="submission" date="2018-08" db="EMBL/GenBank/DDBJ databases">
        <title>Sequencing the genomes of 1000 actinobacteria strains.</title>
        <authorList>
            <person name="Klenk H.-P."/>
        </authorList>
    </citation>
    <scope>NUCLEOTIDE SEQUENCE [LARGE SCALE GENOMIC DNA]</scope>
    <source>
        <strain evidence="3 4">DSM 44099</strain>
    </source>
</reference>
<evidence type="ECO:0000313" key="3">
    <source>
        <dbReference type="EMBL" id="REF96329.1"/>
    </source>
</evidence>
<dbReference type="OrthoDB" id="3404896at2"/>
<evidence type="ECO:0000313" key="4">
    <source>
        <dbReference type="Proteomes" id="UP000256913"/>
    </source>
</evidence>
<organism evidence="3 4">
    <name type="scientific">Asanoa ferruginea</name>
    <dbReference type="NCBI Taxonomy" id="53367"/>
    <lineage>
        <taxon>Bacteria</taxon>
        <taxon>Bacillati</taxon>
        <taxon>Actinomycetota</taxon>
        <taxon>Actinomycetes</taxon>
        <taxon>Micromonosporales</taxon>
        <taxon>Micromonosporaceae</taxon>
        <taxon>Asanoa</taxon>
    </lineage>
</organism>
<protein>
    <submittedName>
        <fullName evidence="3">Uncharacterized protein</fullName>
    </submittedName>
</protein>
<gene>
    <name evidence="3" type="ORF">DFJ67_2306</name>
</gene>
<comment type="caution">
    <text evidence="3">The sequence shown here is derived from an EMBL/GenBank/DDBJ whole genome shotgun (WGS) entry which is preliminary data.</text>
</comment>
<sequence>MSEPVAVDFDLLADYVGGALAGTPDEARVATLVDADPAWAAEHDSLVAALAATADDLALLTDQTAEPMPDEVVARLVAALPSAHPVPAQRAEPATGPARDNRAPRASRPAARPLGRARQRSRWLIVAAPVLVALAVAVLGGLWINGSMTGLDSTTASDAGGEAAVAQAPAAGDAAAIPRAMSGRDYDAPGVTGGFLRASRSAVSLPPLPQATAGDVTKSTEKTPATFSSMEGPLARLNAAAALQVCVDAIAAAHGQGPITVELADYAAFDGRPAVVVFFTDGAGARWGWAVGPDCGLAGTDELFRARVG</sequence>
<dbReference type="Proteomes" id="UP000256913">
    <property type="component" value="Unassembled WGS sequence"/>
</dbReference>
<evidence type="ECO:0000256" key="2">
    <source>
        <dbReference type="SAM" id="Phobius"/>
    </source>
</evidence>
<dbReference type="AlphaFoldDB" id="A0A3D9ZHK5"/>
<evidence type="ECO:0000256" key="1">
    <source>
        <dbReference type="SAM" id="MobiDB-lite"/>
    </source>
</evidence>
<dbReference type="RefSeq" id="WP_116067873.1">
    <property type="nucleotide sequence ID" value="NZ_BONB01000007.1"/>
</dbReference>
<keyword evidence="2" id="KW-0472">Membrane</keyword>
<accession>A0A3D9ZHK5</accession>
<feature type="compositionally biased region" description="Low complexity" evidence="1">
    <location>
        <begin position="104"/>
        <end position="114"/>
    </location>
</feature>
<name>A0A3D9ZHK5_9ACTN</name>
<keyword evidence="2" id="KW-1133">Transmembrane helix</keyword>
<proteinExistence type="predicted"/>
<keyword evidence="4" id="KW-1185">Reference proteome</keyword>
<feature type="region of interest" description="Disordered" evidence="1">
    <location>
        <begin position="84"/>
        <end position="114"/>
    </location>
</feature>
<feature type="transmembrane region" description="Helical" evidence="2">
    <location>
        <begin position="123"/>
        <end position="144"/>
    </location>
</feature>
<dbReference type="EMBL" id="QUMQ01000001">
    <property type="protein sequence ID" value="REF96329.1"/>
    <property type="molecule type" value="Genomic_DNA"/>
</dbReference>